<dbReference type="AlphaFoldDB" id="A0A1Q4NUM1"/>
<reference evidence="7 8" key="1">
    <citation type="submission" date="2016-09" db="EMBL/GenBank/DDBJ databases">
        <title>Serratia marcescens MSU-97 and epiphytic antimycotic-producing bacteria.</title>
        <authorList>
            <person name="Matilla M.A."/>
        </authorList>
    </citation>
    <scope>NUCLEOTIDE SEQUENCE [LARGE SCALE GENOMIC DNA]</scope>
    <source>
        <strain evidence="7 8">MSU-97</strain>
    </source>
</reference>
<name>A0A1Q4NUM1_SERMA</name>
<dbReference type="EMBL" id="MJAO01000033">
    <property type="protein sequence ID" value="OKB64577.1"/>
    <property type="molecule type" value="Genomic_DNA"/>
</dbReference>
<accession>A0A1Q4NUM1</accession>
<dbReference type="OrthoDB" id="6623070at2"/>
<evidence type="ECO:0000256" key="4">
    <source>
        <dbReference type="PROSITE-ProRule" id="PRU00277"/>
    </source>
</evidence>
<keyword evidence="3 4" id="KW-0697">Rotamase</keyword>
<keyword evidence="4" id="KW-0413">Isomerase</keyword>
<comment type="catalytic activity">
    <reaction evidence="1 4">
        <text>[protein]-peptidylproline (omega=180) = [protein]-peptidylproline (omega=0)</text>
        <dbReference type="Rhea" id="RHEA:16237"/>
        <dbReference type="Rhea" id="RHEA-COMP:10747"/>
        <dbReference type="Rhea" id="RHEA-COMP:10748"/>
        <dbReference type="ChEBI" id="CHEBI:83833"/>
        <dbReference type="ChEBI" id="CHEBI:83834"/>
        <dbReference type="EC" id="5.2.1.8"/>
    </reaction>
</comment>
<dbReference type="SUPFAM" id="SSF54534">
    <property type="entry name" value="FKBP-like"/>
    <property type="match status" value="1"/>
</dbReference>
<dbReference type="InterPro" id="IPR046357">
    <property type="entry name" value="PPIase_dom_sf"/>
</dbReference>
<dbReference type="InterPro" id="IPR000774">
    <property type="entry name" value="PPIase_FKBP_N"/>
</dbReference>
<feature type="domain" description="PPIase FKBP-type" evidence="6">
    <location>
        <begin position="424"/>
        <end position="510"/>
    </location>
</feature>
<feature type="region of interest" description="Disordered" evidence="5">
    <location>
        <begin position="250"/>
        <end position="270"/>
    </location>
</feature>
<dbReference type="GO" id="GO:0003755">
    <property type="term" value="F:peptidyl-prolyl cis-trans isomerase activity"/>
    <property type="evidence" value="ECO:0007669"/>
    <property type="project" value="UniProtKB-KW"/>
</dbReference>
<dbReference type="Pfam" id="PF01346">
    <property type="entry name" value="FKBP_N"/>
    <property type="match status" value="1"/>
</dbReference>
<evidence type="ECO:0000256" key="3">
    <source>
        <dbReference type="ARBA" id="ARBA00023110"/>
    </source>
</evidence>
<dbReference type="Proteomes" id="UP000185770">
    <property type="component" value="Unassembled WGS sequence"/>
</dbReference>
<sequence length="522" mass="58363">MTFQWLRLYITLPFLRPLPALVVLGYLFFIPVALADDNTGIPALLQFAERYNKQDLPPPLPVVTEVPQKNDKTKIVQKPPRIERKTPPQTVRWQTKTAELQSQSATISQLEQKVGMLQKLLAEKTEQPKPAPLPDIKDLSQLVQNLRQALAITPKEQHVLATLKQAQQSKKRLEKQNNELQAQLLTLKTELMTNKKQSSKEDGEKINQLTDALRAEEKDNAILQDRLAGVQKNYQTLIVSSENIKKQLISTTTQSEKQRQQQEMSEQQRASLQAELGNNVAAIAALRTELTTLRAKNPTQMDKSVLEKPSSQQDYAAGVSLGEEILQMQAERKKWGVKTDKQILLAGIIDTFAGQRQLDDTQLNQALAASETQVTRARENIIAEQTRKGERFLATFKKDTRAKRTDTGAWYRIEYAGDGAIPPDATLDVVVKETLSDGTIIQDMDASGAVLSQPLSQFPPLFADALRQLKNHGTLTLVVPPKLAYGEKGYPPNVPPNATMVYTLRIAEIYPNTLKKKKAEGA</sequence>
<dbReference type="InterPro" id="IPR001179">
    <property type="entry name" value="PPIase_FKBP_dom"/>
</dbReference>
<dbReference type="Pfam" id="PF00254">
    <property type="entry name" value="FKBP_C"/>
    <property type="match status" value="1"/>
</dbReference>
<evidence type="ECO:0000256" key="5">
    <source>
        <dbReference type="SAM" id="MobiDB-lite"/>
    </source>
</evidence>
<evidence type="ECO:0000259" key="6">
    <source>
        <dbReference type="PROSITE" id="PS50059"/>
    </source>
</evidence>
<organism evidence="7 8">
    <name type="scientific">Serratia marcescens</name>
    <dbReference type="NCBI Taxonomy" id="615"/>
    <lineage>
        <taxon>Bacteria</taxon>
        <taxon>Pseudomonadati</taxon>
        <taxon>Pseudomonadota</taxon>
        <taxon>Gammaproteobacteria</taxon>
        <taxon>Enterobacterales</taxon>
        <taxon>Yersiniaceae</taxon>
        <taxon>Serratia</taxon>
    </lineage>
</organism>
<feature type="compositionally biased region" description="Low complexity" evidence="5">
    <location>
        <begin position="250"/>
        <end position="268"/>
    </location>
</feature>
<dbReference type="EC" id="5.2.1.8" evidence="2 4"/>
<evidence type="ECO:0000313" key="8">
    <source>
        <dbReference type="Proteomes" id="UP000185770"/>
    </source>
</evidence>
<gene>
    <name evidence="7" type="ORF">BHU62_21855</name>
</gene>
<dbReference type="RefSeq" id="WP_073534632.1">
    <property type="nucleotide sequence ID" value="NZ_MJAO01000033.1"/>
</dbReference>
<dbReference type="Gene3D" id="1.10.287.460">
    <property type="entry name" value="Peptidyl-prolyl cis-trans isomerase, FKBP-type, N-terminal domain"/>
    <property type="match status" value="1"/>
</dbReference>
<dbReference type="PROSITE" id="PS50059">
    <property type="entry name" value="FKBP_PPIASE"/>
    <property type="match status" value="1"/>
</dbReference>
<dbReference type="InterPro" id="IPR036944">
    <property type="entry name" value="PPIase_FKBP_N_sf"/>
</dbReference>
<proteinExistence type="predicted"/>
<evidence type="ECO:0000256" key="2">
    <source>
        <dbReference type="ARBA" id="ARBA00013194"/>
    </source>
</evidence>
<dbReference type="GO" id="GO:0006457">
    <property type="term" value="P:protein folding"/>
    <property type="evidence" value="ECO:0007669"/>
    <property type="project" value="InterPro"/>
</dbReference>
<evidence type="ECO:0000313" key="7">
    <source>
        <dbReference type="EMBL" id="OKB64577.1"/>
    </source>
</evidence>
<dbReference type="Gene3D" id="3.10.50.40">
    <property type="match status" value="1"/>
</dbReference>
<protein>
    <recommendedName>
        <fullName evidence="2 4">peptidylprolyl isomerase</fullName>
        <ecNumber evidence="2 4">5.2.1.8</ecNumber>
    </recommendedName>
</protein>
<comment type="caution">
    <text evidence="7">The sequence shown here is derived from an EMBL/GenBank/DDBJ whole genome shotgun (WGS) entry which is preliminary data.</text>
</comment>
<evidence type="ECO:0000256" key="1">
    <source>
        <dbReference type="ARBA" id="ARBA00000971"/>
    </source>
</evidence>